<dbReference type="AlphaFoldDB" id="A0AAN6REQ0"/>
<name>A0AAN6REQ0_9PLEO</name>
<feature type="compositionally biased region" description="Pro residues" evidence="1">
    <location>
        <begin position="323"/>
        <end position="431"/>
    </location>
</feature>
<dbReference type="PRINTS" id="PR01217">
    <property type="entry name" value="PRICHEXTENSN"/>
</dbReference>
<proteinExistence type="predicted"/>
<sequence length="512" mass="55314">MTTITTGSSAHVGAVTSTITRGETYPSPSPTCSVELGDCSSLWSEYSSSSTAWSNANQITPPPPGITSPARPDCATCKANACTISRAAVDFFFWPEASNATSRDMCATWPTTSAASRPPDFPNATWTEVTTGPYAVVNGNTFFSGNVYLSFATVIATWPCRSAETRFNKIITLASTDIFTKRGYPINDIPYSVNYADFNDPVPYSAWYGQPSCQIRMPYCSVVFPGGYNPQMAMPAAIRSIEPAWSDCSLSYFGLDDPPIALTSVGNFLSTTSSVAAVPVTTPGEVTRTSVGATPADPPTPPTSAPTVRPPVESDGPGEPQEPNDPPSDPQDPPSDPNDPPSDPQDPPSNPNDPPSNPNDPPNPPSIPNDPQDPPSNPNNPQDPPTNPNDPNDPPPNPQNPPSPNNPITLPPITLPPQPSSPPPVPPPNPRPNNHLPRPIRNHNPRPHHHPHPPLPIRLQHHHHSRRVHHRSRALRYRHPRRDARAWIRGSSRRRDDAHGGRRGCSCWRGDC</sequence>
<feature type="compositionally biased region" description="Basic residues" evidence="1">
    <location>
        <begin position="459"/>
        <end position="479"/>
    </location>
</feature>
<feature type="region of interest" description="Disordered" evidence="1">
    <location>
        <begin position="285"/>
        <end position="479"/>
    </location>
</feature>
<evidence type="ECO:0000313" key="3">
    <source>
        <dbReference type="Proteomes" id="UP001280581"/>
    </source>
</evidence>
<comment type="caution">
    <text evidence="2">The sequence shown here is derived from an EMBL/GenBank/DDBJ whole genome shotgun (WGS) entry which is preliminary data.</text>
</comment>
<accession>A0AAN6REQ0</accession>
<keyword evidence="3" id="KW-1185">Reference proteome</keyword>
<evidence type="ECO:0000256" key="1">
    <source>
        <dbReference type="SAM" id="MobiDB-lite"/>
    </source>
</evidence>
<dbReference type="Proteomes" id="UP001280581">
    <property type="component" value="Unassembled WGS sequence"/>
</dbReference>
<evidence type="ECO:0000313" key="2">
    <source>
        <dbReference type="EMBL" id="KAK3201143.1"/>
    </source>
</evidence>
<organism evidence="2 3">
    <name type="scientific">Pseudopithomyces chartarum</name>
    <dbReference type="NCBI Taxonomy" id="1892770"/>
    <lineage>
        <taxon>Eukaryota</taxon>
        <taxon>Fungi</taxon>
        <taxon>Dikarya</taxon>
        <taxon>Ascomycota</taxon>
        <taxon>Pezizomycotina</taxon>
        <taxon>Dothideomycetes</taxon>
        <taxon>Pleosporomycetidae</taxon>
        <taxon>Pleosporales</taxon>
        <taxon>Massarineae</taxon>
        <taxon>Didymosphaeriaceae</taxon>
        <taxon>Pseudopithomyces</taxon>
    </lineage>
</organism>
<feature type="compositionally biased region" description="Basic residues" evidence="1">
    <location>
        <begin position="438"/>
        <end position="452"/>
    </location>
</feature>
<protein>
    <submittedName>
        <fullName evidence="2">Uncharacterized protein</fullName>
    </submittedName>
</protein>
<dbReference type="EMBL" id="WVTA01000017">
    <property type="protein sequence ID" value="KAK3201143.1"/>
    <property type="molecule type" value="Genomic_DNA"/>
</dbReference>
<gene>
    <name evidence="2" type="ORF">GRF29_213g1207777</name>
</gene>
<reference evidence="2 3" key="1">
    <citation type="submission" date="2021-02" db="EMBL/GenBank/DDBJ databases">
        <title>Genome assembly of Pseudopithomyces chartarum.</title>
        <authorList>
            <person name="Jauregui R."/>
            <person name="Singh J."/>
            <person name="Voisey C."/>
        </authorList>
    </citation>
    <scope>NUCLEOTIDE SEQUENCE [LARGE SCALE GENOMIC DNA]</scope>
    <source>
        <strain evidence="2 3">AGR01</strain>
    </source>
</reference>